<evidence type="ECO:0000256" key="1">
    <source>
        <dbReference type="SAM" id="MobiDB-lite"/>
    </source>
</evidence>
<feature type="transmembrane region" description="Helical" evidence="2">
    <location>
        <begin position="78"/>
        <end position="98"/>
    </location>
</feature>
<gene>
    <name evidence="3" type="ORF">C6P37_08445</name>
</gene>
<evidence type="ECO:0000256" key="2">
    <source>
        <dbReference type="SAM" id="Phobius"/>
    </source>
</evidence>
<dbReference type="AlphaFoldDB" id="A0A3E0K5D3"/>
<keyword evidence="2" id="KW-0812">Transmembrane</keyword>
<dbReference type="EMBL" id="QEWE01000016">
    <property type="protein sequence ID" value="REJ28658.1"/>
    <property type="molecule type" value="Genomic_DNA"/>
</dbReference>
<protein>
    <submittedName>
        <fullName evidence="3">Uncharacterized protein</fullName>
    </submittedName>
</protein>
<name>A0A3E0K5D3_9BACI</name>
<evidence type="ECO:0000313" key="4">
    <source>
        <dbReference type="Proteomes" id="UP000257014"/>
    </source>
</evidence>
<keyword evidence="2" id="KW-0472">Membrane</keyword>
<evidence type="ECO:0000313" key="3">
    <source>
        <dbReference type="EMBL" id="REJ28658.1"/>
    </source>
</evidence>
<sequence length="173" mass="18931">MRRTRRASFPFVHGLPASEGKRESGAGMIPSVLALPTVVLFITVGHGRKGKGGIIKIFDPAFFAADRGRAFIRFWFRFSGRIAWLITVILILLSAYFAQCMKHPHCSFSLAIFAVLAGCRPHGRPGMCGEFFPCFFRGKTRPKVEAPVGRTSHGETASPGLTSPAFRPGTGHR</sequence>
<organism evidence="3 4">
    <name type="scientific">Caldibacillus debilis</name>
    <dbReference type="NCBI Taxonomy" id="301148"/>
    <lineage>
        <taxon>Bacteria</taxon>
        <taxon>Bacillati</taxon>
        <taxon>Bacillota</taxon>
        <taxon>Bacilli</taxon>
        <taxon>Bacillales</taxon>
        <taxon>Bacillaceae</taxon>
        <taxon>Caldibacillus</taxon>
    </lineage>
</organism>
<reference evidence="3 4" key="1">
    <citation type="submission" date="2018-03" db="EMBL/GenBank/DDBJ databases">
        <authorList>
            <person name="Keele B.F."/>
        </authorList>
    </citation>
    <scope>NUCLEOTIDE SEQUENCE [LARGE SCALE GENOMIC DNA]</scope>
    <source>
        <strain evidence="3">ZCTH4_d</strain>
    </source>
</reference>
<dbReference type="Proteomes" id="UP000257014">
    <property type="component" value="Unassembled WGS sequence"/>
</dbReference>
<keyword evidence="2" id="KW-1133">Transmembrane helix</keyword>
<proteinExistence type="predicted"/>
<comment type="caution">
    <text evidence="3">The sequence shown here is derived from an EMBL/GenBank/DDBJ whole genome shotgun (WGS) entry which is preliminary data.</text>
</comment>
<accession>A0A3E0K5D3</accession>
<feature type="region of interest" description="Disordered" evidence="1">
    <location>
        <begin position="145"/>
        <end position="173"/>
    </location>
</feature>